<dbReference type="Pfam" id="PF03186">
    <property type="entry name" value="CobD_Cbib"/>
    <property type="match status" value="1"/>
</dbReference>
<keyword evidence="5 9" id="KW-0169">Cobalamin biosynthesis</keyword>
<evidence type="ECO:0000256" key="7">
    <source>
        <dbReference type="ARBA" id="ARBA00022989"/>
    </source>
</evidence>
<accession>A0AAV2VTX0</accession>
<evidence type="ECO:0000313" key="10">
    <source>
        <dbReference type="EMBL" id="CCO48072.1"/>
    </source>
</evidence>
<evidence type="ECO:0000313" key="11">
    <source>
        <dbReference type="Proteomes" id="UP000018211"/>
    </source>
</evidence>
<dbReference type="HAMAP" id="MF_00024">
    <property type="entry name" value="CobD_CbiB"/>
    <property type="match status" value="1"/>
</dbReference>
<dbReference type="NCBIfam" id="TIGR00380">
    <property type="entry name" value="cobal_cbiB"/>
    <property type="match status" value="1"/>
</dbReference>
<feature type="transmembrane region" description="Helical" evidence="9">
    <location>
        <begin position="160"/>
        <end position="179"/>
    </location>
</feature>
<sequence length="317" mass="34491">MMEWLISLLLSVPFSICLALLLDAWLGEPKKFHPLIGFGNAANWVEHKLNQDRASRASGLLAWHIMVLPLVLIIGALSVWLTNVSGYALFALNVVTLYVCVGQKSLIQHADWIFQPLKHGDMEGAREKVGWIVSRETSEMKEYQITSATVESVLENGNDAVFGALFWFAILGAPGAVLFRAANTLDAMWGYKNPRYKEFGFVAARLDDAMGYVPARLTALSYALLGNTSIALRCWKQQASACSSPNGGPVMTAGAGALNITIGGPAVYHGKLQDKIFMGEGDKVTAEDIPRACRLIVRTSILWCGLMLAVSTVGVLF</sequence>
<dbReference type="GO" id="GO:0009236">
    <property type="term" value="P:cobalamin biosynthetic process"/>
    <property type="evidence" value="ECO:0007669"/>
    <property type="project" value="UniProtKB-UniRule"/>
</dbReference>
<dbReference type="EMBL" id="CAOF01000137">
    <property type="protein sequence ID" value="CCO48072.1"/>
    <property type="molecule type" value="Genomic_DNA"/>
</dbReference>
<comment type="function">
    <text evidence="9">Converts cobyric acid to cobinamide by the addition of aminopropanol on the F carboxylic group.</text>
</comment>
<dbReference type="InterPro" id="IPR004485">
    <property type="entry name" value="Cobalamin_biosynth_CobD/CbiB"/>
</dbReference>
<comment type="subcellular location">
    <subcellularLocation>
        <location evidence="1 9">Cell membrane</location>
        <topology evidence="1 9">Multi-pass membrane protein</topology>
    </subcellularLocation>
</comment>
<dbReference type="GO" id="GO:0015420">
    <property type="term" value="F:ABC-type vitamin B12 transporter activity"/>
    <property type="evidence" value="ECO:0007669"/>
    <property type="project" value="UniProtKB-UniRule"/>
</dbReference>
<feature type="transmembrane region" description="Helical" evidence="9">
    <location>
        <begin position="295"/>
        <end position="316"/>
    </location>
</feature>
<name>A0AAV2VTX0_9VIBR</name>
<comment type="caution">
    <text evidence="10">The sequence shown here is derived from an EMBL/GenBank/DDBJ whole genome shotgun (WGS) entry which is preliminary data.</text>
</comment>
<organism evidence="10 11">
    <name type="scientific">Vibrio nigripulchritudo SOn1</name>
    <dbReference type="NCBI Taxonomy" id="1238450"/>
    <lineage>
        <taxon>Bacteria</taxon>
        <taxon>Pseudomonadati</taxon>
        <taxon>Pseudomonadota</taxon>
        <taxon>Gammaproteobacteria</taxon>
        <taxon>Vibrionales</taxon>
        <taxon>Vibrionaceae</taxon>
        <taxon>Vibrio</taxon>
    </lineage>
</organism>
<dbReference type="RefSeq" id="WP_022612672.1">
    <property type="nucleotide sequence ID" value="NZ_LK391965.1"/>
</dbReference>
<keyword evidence="6 9" id="KW-0812">Transmembrane</keyword>
<feature type="transmembrane region" description="Helical" evidence="9">
    <location>
        <begin position="6"/>
        <end position="26"/>
    </location>
</feature>
<dbReference type="GO" id="GO:0005886">
    <property type="term" value="C:plasma membrane"/>
    <property type="evidence" value="ECO:0007669"/>
    <property type="project" value="UniProtKB-SubCell"/>
</dbReference>
<dbReference type="PANTHER" id="PTHR34308">
    <property type="entry name" value="COBALAMIN BIOSYNTHESIS PROTEIN CBIB"/>
    <property type="match status" value="1"/>
</dbReference>
<dbReference type="PANTHER" id="PTHR34308:SF1">
    <property type="entry name" value="COBALAMIN BIOSYNTHESIS PROTEIN CBIB"/>
    <property type="match status" value="1"/>
</dbReference>
<evidence type="ECO:0000256" key="9">
    <source>
        <dbReference type="HAMAP-Rule" id="MF_00024"/>
    </source>
</evidence>
<keyword evidence="8 9" id="KW-0472">Membrane</keyword>
<reference evidence="10 11" key="1">
    <citation type="journal article" date="2013" name="ISME J.">
        <title>Comparative genomics of pathogenic lineages of Vibrio nigripulchritudo identifies virulence-associated traits.</title>
        <authorList>
            <person name="Goudenege D."/>
            <person name="Labreuche Y."/>
            <person name="Krin E."/>
            <person name="Ansquer D."/>
            <person name="Mangenot S."/>
            <person name="Calteau A."/>
            <person name="Medigue C."/>
            <person name="Mazel D."/>
            <person name="Polz M.F."/>
            <person name="Le Roux F."/>
        </authorList>
    </citation>
    <scope>NUCLEOTIDE SEQUENCE [LARGE SCALE GENOMIC DNA]</scope>
    <source>
        <strain evidence="10 11">SOn1</strain>
    </source>
</reference>
<protein>
    <recommendedName>
        <fullName evidence="9">Cobalamin biosynthesis protein CobD</fullName>
    </recommendedName>
</protein>
<evidence type="ECO:0000256" key="3">
    <source>
        <dbReference type="ARBA" id="ARBA00006263"/>
    </source>
</evidence>
<evidence type="ECO:0000256" key="6">
    <source>
        <dbReference type="ARBA" id="ARBA00022692"/>
    </source>
</evidence>
<dbReference type="GO" id="GO:0048472">
    <property type="term" value="F:threonine-phosphate decarboxylase activity"/>
    <property type="evidence" value="ECO:0007669"/>
    <property type="project" value="InterPro"/>
</dbReference>
<dbReference type="Proteomes" id="UP000018211">
    <property type="component" value="Unassembled WGS sequence"/>
</dbReference>
<evidence type="ECO:0000256" key="4">
    <source>
        <dbReference type="ARBA" id="ARBA00022475"/>
    </source>
</evidence>
<gene>
    <name evidence="9" type="primary">cobD</name>
    <name evidence="10" type="ORF">VIBNISOn1_450035</name>
</gene>
<dbReference type="AlphaFoldDB" id="A0AAV2VTX0"/>
<evidence type="ECO:0000256" key="5">
    <source>
        <dbReference type="ARBA" id="ARBA00022573"/>
    </source>
</evidence>
<comment type="caution">
    <text evidence="9">Lacks conserved residue(s) required for the propagation of feature annotation.</text>
</comment>
<feature type="transmembrane region" description="Helical" evidence="9">
    <location>
        <begin position="60"/>
        <end position="81"/>
    </location>
</feature>
<evidence type="ECO:0000256" key="1">
    <source>
        <dbReference type="ARBA" id="ARBA00004651"/>
    </source>
</evidence>
<comment type="similarity">
    <text evidence="3 9">Belongs to the CobD/CbiB family.</text>
</comment>
<comment type="pathway">
    <text evidence="2 9">Cofactor biosynthesis; adenosylcobalamin biosynthesis.</text>
</comment>
<evidence type="ECO:0000256" key="8">
    <source>
        <dbReference type="ARBA" id="ARBA00023136"/>
    </source>
</evidence>
<evidence type="ECO:0000256" key="2">
    <source>
        <dbReference type="ARBA" id="ARBA00004953"/>
    </source>
</evidence>
<keyword evidence="7 9" id="KW-1133">Transmembrane helix</keyword>
<proteinExistence type="inferred from homology"/>
<keyword evidence="4 9" id="KW-1003">Cell membrane</keyword>